<sequence>MFIEEIVLEGFKSYSIRTVIGPFSSQYNAITGLNGTGKSNILDALCFVFGIKNLQQMRVNRKDEFVYKQGKAGIDKASVSVKFNNSAKPSPLPPPYTELQELTITRQIVIGGRERYLINSHNKEGKVVEALLHAVNLNVNNPHFLVLQGRINEVVMYKPLQILGLLEEATGTRLYTTRRLNAIK</sequence>
<dbReference type="Proteomes" id="UP000823046">
    <property type="component" value="Unassembled WGS sequence"/>
</dbReference>
<feature type="non-terminal residue" evidence="2">
    <location>
        <position position="184"/>
    </location>
</feature>
<evidence type="ECO:0000313" key="2">
    <source>
        <dbReference type="EMBL" id="KAF8823089.1"/>
    </source>
</evidence>
<dbReference type="Gene3D" id="3.40.50.300">
    <property type="entry name" value="P-loop containing nucleotide triphosphate hydrolases"/>
    <property type="match status" value="1"/>
</dbReference>
<gene>
    <name evidence="2" type="ORF">IE077_000688</name>
</gene>
<dbReference type="EMBL" id="JADAQX010000003">
    <property type="protein sequence ID" value="KAF8823089.1"/>
    <property type="molecule type" value="Genomic_DNA"/>
</dbReference>
<feature type="domain" description="RecF/RecN/SMC N-terminal" evidence="1">
    <location>
        <begin position="2"/>
        <end position="139"/>
    </location>
</feature>
<name>A0ABQ7JGG4_9APIC</name>
<keyword evidence="3" id="KW-1185">Reference proteome</keyword>
<evidence type="ECO:0000259" key="1">
    <source>
        <dbReference type="Pfam" id="PF02463"/>
    </source>
</evidence>
<organism evidence="2 3">
    <name type="scientific">Cardiosporidium cionae</name>
    <dbReference type="NCBI Taxonomy" id="476202"/>
    <lineage>
        <taxon>Eukaryota</taxon>
        <taxon>Sar</taxon>
        <taxon>Alveolata</taxon>
        <taxon>Apicomplexa</taxon>
        <taxon>Aconoidasida</taxon>
        <taxon>Nephromycida</taxon>
        <taxon>Cardiosporidium</taxon>
    </lineage>
</organism>
<reference evidence="2 3" key="1">
    <citation type="journal article" date="2020" name="bioRxiv">
        <title>Metabolic contributions of an alphaproteobacterial endosymbiont in the apicomplexan Cardiosporidium cionae.</title>
        <authorList>
            <person name="Hunter E.S."/>
            <person name="Paight C.J."/>
            <person name="Lane C.E."/>
        </authorList>
    </citation>
    <scope>NUCLEOTIDE SEQUENCE [LARGE SCALE GENOMIC DNA]</scope>
    <source>
        <strain evidence="2">ESH_2018</strain>
    </source>
</reference>
<dbReference type="SUPFAM" id="SSF52540">
    <property type="entry name" value="P-loop containing nucleoside triphosphate hydrolases"/>
    <property type="match status" value="1"/>
</dbReference>
<dbReference type="Pfam" id="PF02463">
    <property type="entry name" value="SMC_N"/>
    <property type="match status" value="1"/>
</dbReference>
<dbReference type="InterPro" id="IPR027417">
    <property type="entry name" value="P-loop_NTPase"/>
</dbReference>
<evidence type="ECO:0000313" key="3">
    <source>
        <dbReference type="Proteomes" id="UP000823046"/>
    </source>
</evidence>
<protein>
    <submittedName>
        <fullName evidence="2">RecF/RecN/SMC N terminal domain-containing protein</fullName>
    </submittedName>
</protein>
<accession>A0ABQ7JGG4</accession>
<proteinExistence type="predicted"/>
<comment type="caution">
    <text evidence="2">The sequence shown here is derived from an EMBL/GenBank/DDBJ whole genome shotgun (WGS) entry which is preliminary data.</text>
</comment>
<dbReference type="InterPro" id="IPR003395">
    <property type="entry name" value="RecF/RecN/SMC_N"/>
</dbReference>
<dbReference type="PANTHER" id="PTHR43977">
    <property type="entry name" value="STRUCTURAL MAINTENANCE OF CHROMOSOMES PROTEIN 3"/>
    <property type="match status" value="1"/>
</dbReference>